<dbReference type="InterPro" id="IPR029000">
    <property type="entry name" value="Cyclophilin-like_dom_sf"/>
</dbReference>
<accession>A0A0C3PL66</accession>
<dbReference type="Gene3D" id="3.30.1360.40">
    <property type="match status" value="1"/>
</dbReference>
<dbReference type="Gene3D" id="2.40.100.10">
    <property type="entry name" value="Cyclophilin-like"/>
    <property type="match status" value="1"/>
</dbReference>
<dbReference type="OrthoDB" id="196847at2759"/>
<dbReference type="Proteomes" id="UP000053257">
    <property type="component" value="Unassembled WGS sequence"/>
</dbReference>
<gene>
    <name evidence="5" type="ORF">PHLGIDRAFT_48194</name>
</gene>
<dbReference type="STRING" id="745531.A0A0C3PL66"/>
<dbReference type="HOGENOM" id="CLU_020207_4_2_1"/>
<dbReference type="Pfam" id="PF02682">
    <property type="entry name" value="CT_C_D"/>
    <property type="match status" value="1"/>
</dbReference>
<feature type="domain" description="Carboxyltransferase" evidence="4">
    <location>
        <begin position="1"/>
        <end position="214"/>
    </location>
</feature>
<evidence type="ECO:0000313" key="5">
    <source>
        <dbReference type="EMBL" id="KIP07153.1"/>
    </source>
</evidence>
<keyword evidence="6" id="KW-1185">Reference proteome</keyword>
<dbReference type="PANTHER" id="PTHR34698:SF2">
    <property type="entry name" value="5-OXOPROLINASE SUBUNIT B"/>
    <property type="match status" value="1"/>
</dbReference>
<evidence type="ECO:0000313" key="6">
    <source>
        <dbReference type="Proteomes" id="UP000053257"/>
    </source>
</evidence>
<dbReference type="InterPro" id="IPR003833">
    <property type="entry name" value="CT_C_D"/>
</dbReference>
<evidence type="ECO:0000256" key="3">
    <source>
        <dbReference type="ARBA" id="ARBA00022840"/>
    </source>
</evidence>
<feature type="non-terminal residue" evidence="5">
    <location>
        <position position="1"/>
    </location>
</feature>
<evidence type="ECO:0000256" key="1">
    <source>
        <dbReference type="ARBA" id="ARBA00022741"/>
    </source>
</evidence>
<evidence type="ECO:0000259" key="4">
    <source>
        <dbReference type="SMART" id="SM00796"/>
    </source>
</evidence>
<dbReference type="EMBL" id="KN840502">
    <property type="protein sequence ID" value="KIP07153.1"/>
    <property type="molecule type" value="Genomic_DNA"/>
</dbReference>
<dbReference type="PANTHER" id="PTHR34698">
    <property type="entry name" value="5-OXOPROLINASE SUBUNIT B"/>
    <property type="match status" value="1"/>
</dbReference>
<keyword evidence="1" id="KW-0547">Nucleotide-binding</keyword>
<sequence>RQAGDAAVLLEYGEMTLDFHLRARVHAFEQALEAHPVAGVRATAPCIRSTMIHFDPGVVSQRDVLHALVAVERALPDTMRELVFPGRRVTFPVVLDDRWSRDALERYARSVRDEAAYLPSNVEYLARNNGLAGAEAALRMLVGTDWVRAGLVFGVGFYLACPFLVPGALGIAGPVAAVYPIESPGGYQLFGRTLPPWQTWGHGAGFAPAQPWLLRPFDQVAFRAVSEAEYRALEQQFDAGQYVFE</sequence>
<name>A0A0C3PL66_PHLG1</name>
<proteinExistence type="predicted"/>
<dbReference type="SMART" id="SM00796">
    <property type="entry name" value="AHS1"/>
    <property type="match status" value="1"/>
</dbReference>
<dbReference type="SUPFAM" id="SSF50891">
    <property type="entry name" value="Cyclophilin-like"/>
    <property type="match status" value="1"/>
</dbReference>
<dbReference type="GO" id="GO:0016787">
    <property type="term" value="F:hydrolase activity"/>
    <property type="evidence" value="ECO:0007669"/>
    <property type="project" value="UniProtKB-KW"/>
</dbReference>
<keyword evidence="2" id="KW-0378">Hydrolase</keyword>
<dbReference type="SUPFAM" id="SSF160467">
    <property type="entry name" value="PH0987 N-terminal domain-like"/>
    <property type="match status" value="1"/>
</dbReference>
<dbReference type="AlphaFoldDB" id="A0A0C3PL66"/>
<evidence type="ECO:0000256" key="2">
    <source>
        <dbReference type="ARBA" id="ARBA00022801"/>
    </source>
</evidence>
<feature type="non-terminal residue" evidence="5">
    <location>
        <position position="245"/>
    </location>
</feature>
<organism evidence="5 6">
    <name type="scientific">Phlebiopsis gigantea (strain 11061_1 CR5-6)</name>
    <name type="common">White-rot fungus</name>
    <name type="synonym">Peniophora gigantea</name>
    <dbReference type="NCBI Taxonomy" id="745531"/>
    <lineage>
        <taxon>Eukaryota</taxon>
        <taxon>Fungi</taxon>
        <taxon>Dikarya</taxon>
        <taxon>Basidiomycota</taxon>
        <taxon>Agaricomycotina</taxon>
        <taxon>Agaricomycetes</taxon>
        <taxon>Polyporales</taxon>
        <taxon>Phanerochaetaceae</taxon>
        <taxon>Phlebiopsis</taxon>
    </lineage>
</organism>
<protein>
    <recommendedName>
        <fullName evidence="4">Carboxyltransferase domain-containing protein</fullName>
    </recommendedName>
</protein>
<keyword evidence="3" id="KW-0067">ATP-binding</keyword>
<dbReference type="GO" id="GO:0005524">
    <property type="term" value="F:ATP binding"/>
    <property type="evidence" value="ECO:0007669"/>
    <property type="project" value="UniProtKB-KW"/>
</dbReference>
<dbReference type="InterPro" id="IPR010016">
    <property type="entry name" value="PxpB"/>
</dbReference>
<reference evidence="5 6" key="1">
    <citation type="journal article" date="2014" name="PLoS Genet.">
        <title>Analysis of the Phlebiopsis gigantea genome, transcriptome and secretome provides insight into its pioneer colonization strategies of wood.</title>
        <authorList>
            <person name="Hori C."/>
            <person name="Ishida T."/>
            <person name="Igarashi K."/>
            <person name="Samejima M."/>
            <person name="Suzuki H."/>
            <person name="Master E."/>
            <person name="Ferreira P."/>
            <person name="Ruiz-Duenas F.J."/>
            <person name="Held B."/>
            <person name="Canessa P."/>
            <person name="Larrondo L.F."/>
            <person name="Schmoll M."/>
            <person name="Druzhinina I.S."/>
            <person name="Kubicek C.P."/>
            <person name="Gaskell J.A."/>
            <person name="Kersten P."/>
            <person name="St John F."/>
            <person name="Glasner J."/>
            <person name="Sabat G."/>
            <person name="Splinter BonDurant S."/>
            <person name="Syed K."/>
            <person name="Yadav J."/>
            <person name="Mgbeahuruike A.C."/>
            <person name="Kovalchuk A."/>
            <person name="Asiegbu F.O."/>
            <person name="Lackner G."/>
            <person name="Hoffmeister D."/>
            <person name="Rencoret J."/>
            <person name="Gutierrez A."/>
            <person name="Sun H."/>
            <person name="Lindquist E."/>
            <person name="Barry K."/>
            <person name="Riley R."/>
            <person name="Grigoriev I.V."/>
            <person name="Henrissat B."/>
            <person name="Kues U."/>
            <person name="Berka R.M."/>
            <person name="Martinez A.T."/>
            <person name="Covert S.F."/>
            <person name="Blanchette R.A."/>
            <person name="Cullen D."/>
        </authorList>
    </citation>
    <scope>NUCLEOTIDE SEQUENCE [LARGE SCALE GENOMIC DNA]</scope>
    <source>
        <strain evidence="5 6">11061_1 CR5-6</strain>
    </source>
</reference>